<feature type="transmembrane region" description="Helical" evidence="5">
    <location>
        <begin position="87"/>
        <end position="105"/>
    </location>
</feature>
<dbReference type="Pfam" id="PF07690">
    <property type="entry name" value="MFS_1"/>
    <property type="match status" value="1"/>
</dbReference>
<accession>A0ABR5CZV7</accession>
<evidence type="ECO:0000256" key="2">
    <source>
        <dbReference type="ARBA" id="ARBA00022692"/>
    </source>
</evidence>
<dbReference type="SUPFAM" id="SSF103473">
    <property type="entry name" value="MFS general substrate transporter"/>
    <property type="match status" value="1"/>
</dbReference>
<name>A0ABR5CZV7_9HYPH</name>
<feature type="transmembrane region" description="Helical" evidence="5">
    <location>
        <begin position="342"/>
        <end position="365"/>
    </location>
</feature>
<feature type="transmembrane region" description="Helical" evidence="5">
    <location>
        <begin position="60"/>
        <end position="80"/>
    </location>
</feature>
<dbReference type="Gene3D" id="1.20.1250.20">
    <property type="entry name" value="MFS general substrate transporter like domains"/>
    <property type="match status" value="1"/>
</dbReference>
<evidence type="ECO:0000313" key="7">
    <source>
        <dbReference type="EMBL" id="KJF70306.1"/>
    </source>
</evidence>
<reference evidence="7 8" key="1">
    <citation type="submission" date="2014-12" db="EMBL/GenBank/DDBJ databases">
        <authorList>
            <person name="Kuzmanovic N."/>
            <person name="Pulawska J."/>
            <person name="Obradovic A."/>
        </authorList>
    </citation>
    <scope>NUCLEOTIDE SEQUENCE [LARGE SCALE GENOMIC DNA]</scope>
    <source>
        <strain evidence="7 8">KFB 330</strain>
    </source>
</reference>
<sequence length="449" mass="47371">MTQIDVAQVVGASRFNRFHGSVLFWCVLVLVLDGYDLAIVGAALPSIMADLSLTPTQAGFMASSALFGMMFGAIFLGALADRVGRRPMMAFCVGLFSIFTAAAGLTSDPLSFSITRFIAGLGIGGVVPIATAQMAEFSPSKYRGRLITLVFAGYSIGGILVALTSKQLLEGYDWRAVFFTAAVPVVIIPVLLATFPESMAFLIRKGRKDEIARILAKAAPQARLATDAHFVLPRETINETTSVRDLFQGDRAFSTLMIWVAFITCLFMVYALSSWLTKLMAMAGYSLGSALNFVLVYNIGAMIGGVIGGLLVDRHNPKIVLVGFYLAGAASLISMAHSSSILSLYIAVFAVGASTLGTQLVAYAYAGGFYPASIRATGVGFASGLGRLGAICAPLLIGTLVAMNLPLAQNFYAIALAGLIGAGAVMLIDQRRSAANLDRHRLPATGTVE</sequence>
<feature type="transmembrane region" description="Helical" evidence="5">
    <location>
        <begin position="252"/>
        <end position="273"/>
    </location>
</feature>
<evidence type="ECO:0000313" key="8">
    <source>
        <dbReference type="Proteomes" id="UP000032564"/>
    </source>
</evidence>
<dbReference type="CDD" id="cd17365">
    <property type="entry name" value="MFS_PcaK_like"/>
    <property type="match status" value="1"/>
</dbReference>
<proteinExistence type="predicted"/>
<feature type="transmembrane region" description="Helical" evidence="5">
    <location>
        <begin position="385"/>
        <end position="405"/>
    </location>
</feature>
<feature type="domain" description="Major facilitator superfamily (MFS) profile" evidence="6">
    <location>
        <begin position="22"/>
        <end position="433"/>
    </location>
</feature>
<feature type="transmembrane region" description="Helical" evidence="5">
    <location>
        <begin position="117"/>
        <end position="134"/>
    </location>
</feature>
<evidence type="ECO:0000259" key="6">
    <source>
        <dbReference type="PROSITE" id="PS50850"/>
    </source>
</evidence>
<dbReference type="InterPro" id="IPR011701">
    <property type="entry name" value="MFS"/>
</dbReference>
<dbReference type="PANTHER" id="PTHR23508">
    <property type="entry name" value="CARBOXYLIC ACID TRANSPORTER PROTEIN HOMOLOG"/>
    <property type="match status" value="1"/>
</dbReference>
<dbReference type="PROSITE" id="PS50850">
    <property type="entry name" value="MFS"/>
    <property type="match status" value="1"/>
</dbReference>
<evidence type="ECO:0000256" key="5">
    <source>
        <dbReference type="SAM" id="Phobius"/>
    </source>
</evidence>
<comment type="subcellular location">
    <subcellularLocation>
        <location evidence="1">Membrane</location>
        <topology evidence="1">Multi-pass membrane protein</topology>
    </subcellularLocation>
</comment>
<organism evidence="7 8">
    <name type="scientific">Agrobacterium arsenijevicii</name>
    <dbReference type="NCBI Taxonomy" id="1585697"/>
    <lineage>
        <taxon>Bacteria</taxon>
        <taxon>Pseudomonadati</taxon>
        <taxon>Pseudomonadota</taxon>
        <taxon>Alphaproteobacteria</taxon>
        <taxon>Hyphomicrobiales</taxon>
        <taxon>Rhizobiaceae</taxon>
        <taxon>Rhizobium/Agrobacterium group</taxon>
        <taxon>Agrobacterium</taxon>
    </lineage>
</organism>
<evidence type="ECO:0000256" key="3">
    <source>
        <dbReference type="ARBA" id="ARBA00022989"/>
    </source>
</evidence>
<protein>
    <submittedName>
        <fullName evidence="7">Major facilitator transporter</fullName>
    </submittedName>
</protein>
<dbReference type="InterPro" id="IPR036259">
    <property type="entry name" value="MFS_trans_sf"/>
</dbReference>
<feature type="transmembrane region" description="Helical" evidence="5">
    <location>
        <begin position="146"/>
        <end position="164"/>
    </location>
</feature>
<evidence type="ECO:0000256" key="4">
    <source>
        <dbReference type="ARBA" id="ARBA00023136"/>
    </source>
</evidence>
<keyword evidence="8" id="KW-1185">Reference proteome</keyword>
<dbReference type="Proteomes" id="UP000032564">
    <property type="component" value="Unassembled WGS sequence"/>
</dbReference>
<dbReference type="InterPro" id="IPR020846">
    <property type="entry name" value="MFS_dom"/>
</dbReference>
<feature type="transmembrane region" description="Helical" evidence="5">
    <location>
        <begin position="22"/>
        <end position="48"/>
    </location>
</feature>
<comment type="caution">
    <text evidence="7">The sequence shown here is derived from an EMBL/GenBank/DDBJ whole genome shotgun (WGS) entry which is preliminary data.</text>
</comment>
<evidence type="ECO:0000256" key="1">
    <source>
        <dbReference type="ARBA" id="ARBA00004141"/>
    </source>
</evidence>
<feature type="transmembrane region" description="Helical" evidence="5">
    <location>
        <begin position="319"/>
        <end position="336"/>
    </location>
</feature>
<keyword evidence="2 5" id="KW-0812">Transmembrane</keyword>
<keyword evidence="4 5" id="KW-0472">Membrane</keyword>
<dbReference type="PANTHER" id="PTHR23508:SF10">
    <property type="entry name" value="CARBOXYLIC ACID TRANSPORTER PROTEIN HOMOLOG"/>
    <property type="match status" value="1"/>
</dbReference>
<gene>
    <name evidence="7" type="ORF">RP75_27090</name>
</gene>
<feature type="transmembrane region" description="Helical" evidence="5">
    <location>
        <begin position="411"/>
        <end position="429"/>
    </location>
</feature>
<feature type="transmembrane region" description="Helical" evidence="5">
    <location>
        <begin position="176"/>
        <end position="195"/>
    </location>
</feature>
<dbReference type="RefSeq" id="WP_045024306.1">
    <property type="nucleotide sequence ID" value="NZ_CP166106.1"/>
</dbReference>
<keyword evidence="3 5" id="KW-1133">Transmembrane helix</keyword>
<dbReference type="EMBL" id="JWIT01000039">
    <property type="protein sequence ID" value="KJF70306.1"/>
    <property type="molecule type" value="Genomic_DNA"/>
</dbReference>
<feature type="transmembrane region" description="Helical" evidence="5">
    <location>
        <begin position="293"/>
        <end position="312"/>
    </location>
</feature>